<dbReference type="EMBL" id="BAAAPF010000359">
    <property type="protein sequence ID" value="GAA1504256.1"/>
    <property type="molecule type" value="Genomic_DNA"/>
</dbReference>
<dbReference type="InterPro" id="IPR051313">
    <property type="entry name" value="Bact_iron-sidero_bind"/>
</dbReference>
<feature type="chain" id="PRO_5045547402" evidence="5">
    <location>
        <begin position="37"/>
        <end position="350"/>
    </location>
</feature>
<proteinExistence type="inferred from homology"/>
<dbReference type="PANTHER" id="PTHR30532:SF24">
    <property type="entry name" value="FERRIC ENTEROBACTIN-BINDING PERIPLASMIC PROTEIN FEPB"/>
    <property type="match status" value="1"/>
</dbReference>
<feature type="domain" description="Fe/B12 periplasmic-binding" evidence="6">
    <location>
        <begin position="72"/>
        <end position="350"/>
    </location>
</feature>
<dbReference type="Gene3D" id="3.40.50.1980">
    <property type="entry name" value="Nitrogenase molybdenum iron protein domain"/>
    <property type="match status" value="2"/>
</dbReference>
<keyword evidence="4 5" id="KW-0732">Signal</keyword>
<dbReference type="InterPro" id="IPR002491">
    <property type="entry name" value="ABC_transptr_periplasmic_BD"/>
</dbReference>
<feature type="signal peptide" evidence="5">
    <location>
        <begin position="1"/>
        <end position="36"/>
    </location>
</feature>
<comment type="similarity">
    <text evidence="2">Belongs to the bacterial solute-binding protein 8 family.</text>
</comment>
<accession>A0ABN1ZTN1</accession>
<reference evidence="7 8" key="1">
    <citation type="journal article" date="2019" name="Int. J. Syst. Evol. Microbiol.">
        <title>The Global Catalogue of Microorganisms (GCM) 10K type strain sequencing project: providing services to taxonomists for standard genome sequencing and annotation.</title>
        <authorList>
            <consortium name="The Broad Institute Genomics Platform"/>
            <consortium name="The Broad Institute Genome Sequencing Center for Infectious Disease"/>
            <person name="Wu L."/>
            <person name="Ma J."/>
        </authorList>
    </citation>
    <scope>NUCLEOTIDE SEQUENCE [LARGE SCALE GENOMIC DNA]</scope>
    <source>
        <strain evidence="7 8">JCM 15481</strain>
    </source>
</reference>
<dbReference type="PROSITE" id="PS51318">
    <property type="entry name" value="TAT"/>
    <property type="match status" value="1"/>
</dbReference>
<dbReference type="PROSITE" id="PS50983">
    <property type="entry name" value="FE_B12_PBP"/>
    <property type="match status" value="1"/>
</dbReference>
<protein>
    <submittedName>
        <fullName evidence="7">Siderophore-binding protein DesE</fullName>
    </submittedName>
</protein>
<dbReference type="Proteomes" id="UP001500443">
    <property type="component" value="Unassembled WGS sequence"/>
</dbReference>
<evidence type="ECO:0000256" key="4">
    <source>
        <dbReference type="ARBA" id="ARBA00022729"/>
    </source>
</evidence>
<evidence type="ECO:0000313" key="7">
    <source>
        <dbReference type="EMBL" id="GAA1504256.1"/>
    </source>
</evidence>
<dbReference type="PANTHER" id="PTHR30532">
    <property type="entry name" value="IRON III DICITRATE-BINDING PERIPLASMIC PROTEIN"/>
    <property type="match status" value="1"/>
</dbReference>
<gene>
    <name evidence="7" type="primary">desE_2</name>
    <name evidence="7" type="ORF">GCM10009802_60840</name>
</gene>
<evidence type="ECO:0000256" key="2">
    <source>
        <dbReference type="ARBA" id="ARBA00008814"/>
    </source>
</evidence>
<keyword evidence="8" id="KW-1185">Reference proteome</keyword>
<dbReference type="SUPFAM" id="SSF53807">
    <property type="entry name" value="Helical backbone' metal receptor"/>
    <property type="match status" value="1"/>
</dbReference>
<dbReference type="RefSeq" id="WP_344294499.1">
    <property type="nucleotide sequence ID" value="NZ_BAAAPF010000359.1"/>
</dbReference>
<organism evidence="7 8">
    <name type="scientific">Streptomyces synnematoformans</name>
    <dbReference type="NCBI Taxonomy" id="415721"/>
    <lineage>
        <taxon>Bacteria</taxon>
        <taxon>Bacillati</taxon>
        <taxon>Actinomycetota</taxon>
        <taxon>Actinomycetes</taxon>
        <taxon>Kitasatosporales</taxon>
        <taxon>Streptomycetaceae</taxon>
        <taxon>Streptomyces</taxon>
    </lineage>
</organism>
<evidence type="ECO:0000259" key="6">
    <source>
        <dbReference type="PROSITE" id="PS50983"/>
    </source>
</evidence>
<evidence type="ECO:0000256" key="1">
    <source>
        <dbReference type="ARBA" id="ARBA00004196"/>
    </source>
</evidence>
<evidence type="ECO:0000256" key="3">
    <source>
        <dbReference type="ARBA" id="ARBA00022448"/>
    </source>
</evidence>
<keyword evidence="3" id="KW-0813">Transport</keyword>
<name>A0ABN1ZTN1_9ACTN</name>
<comment type="caution">
    <text evidence="7">The sequence shown here is derived from an EMBL/GenBank/DDBJ whole genome shotgun (WGS) entry which is preliminary data.</text>
</comment>
<evidence type="ECO:0000313" key="8">
    <source>
        <dbReference type="Proteomes" id="UP001500443"/>
    </source>
</evidence>
<evidence type="ECO:0000256" key="5">
    <source>
        <dbReference type="SAM" id="SignalP"/>
    </source>
</evidence>
<dbReference type="InterPro" id="IPR006311">
    <property type="entry name" value="TAT_signal"/>
</dbReference>
<sequence>MLIRDSRFRPRPAVARPSRRGLLAAGGALGLGAALAACGDSASGEAESGGADGAWRFKDDRGKVARADRTPERVVGYVASAAALHDFGIECTGVFGPTTLPNGEPDVQAGDLDVDGLTVIGNTYGQFNVEKYASLQPELLVTHMQEPPVLWYLPEESTEEITSLAPAVGIRTSGTSLKTSIERYAELAASLGADLGAEKVVRAKSRFEKASQTLAKTAEDRRGLKVLAVSASADLLYAAVADDFGDLRYYKQLGVEFATPENPGKSGFWEESSWETVERFRADVIMVDQRTGNLQPDQLQETKPTWRRLPAVAAGQVIPWLNVAPHSYAGHAPLIEALADALRDAKQVAR</sequence>
<comment type="subcellular location">
    <subcellularLocation>
        <location evidence="1">Cell envelope</location>
    </subcellularLocation>
</comment>
<dbReference type="Pfam" id="PF01497">
    <property type="entry name" value="Peripla_BP_2"/>
    <property type="match status" value="1"/>
</dbReference>